<organism evidence="1 2">
    <name type="scientific">Mycoplasma zalophidermidis</name>
    <dbReference type="NCBI Taxonomy" id="398174"/>
    <lineage>
        <taxon>Bacteria</taxon>
        <taxon>Bacillati</taxon>
        <taxon>Mycoplasmatota</taxon>
        <taxon>Mollicutes</taxon>
        <taxon>Mycoplasmataceae</taxon>
        <taxon>Mycoplasma</taxon>
    </lineage>
</organism>
<accession>A0ABS6DRC4</accession>
<comment type="caution">
    <text evidence="1">The sequence shown here is derived from an EMBL/GenBank/DDBJ whole genome shotgun (WGS) entry which is preliminary data.</text>
</comment>
<keyword evidence="2" id="KW-1185">Reference proteome</keyword>
<gene>
    <name evidence="1" type="ORF">KQ878_01040</name>
</gene>
<evidence type="ECO:0000313" key="2">
    <source>
        <dbReference type="Proteomes" id="UP000812267"/>
    </source>
</evidence>
<proteinExistence type="predicted"/>
<evidence type="ECO:0000313" key="1">
    <source>
        <dbReference type="EMBL" id="MBU4693471.1"/>
    </source>
</evidence>
<dbReference type="Proteomes" id="UP000812267">
    <property type="component" value="Unassembled WGS sequence"/>
</dbReference>
<reference evidence="1" key="1">
    <citation type="submission" date="2021-06" db="EMBL/GenBank/DDBJ databases">
        <title>Novel Mycoplasma species detected in California sea lions (Zalophus californianus) from the USA.</title>
        <authorList>
            <person name="Volokhov D.V."/>
            <person name="Furtak V.A."/>
            <person name="Zagorodnyaya T.A."/>
        </authorList>
    </citation>
    <scope>NUCLEOTIDE SEQUENCE [LARGE SCALE GENOMIC DNA]</scope>
    <source>
        <strain evidence="1">CSL 4779</strain>
    </source>
</reference>
<sequence length="415" mass="49146">MSMCKQIILNKMYVGDFLHEDGNIGHEIINLCKADDGNNYIYLGSRGYLNKNRTKYESTILLVRPAGKHLYKVLAKALGLHILSGVIKEHYSDEVERYKVQKELNIKYGEVSLSDIFSDNKYKNFAEGNPGTYATYKADEVYLPNQDIFITDKEELKKDNIYYIRTDKGFSKQSLRQYFEKEIKLESYKDLNGLISNKELWHSENKTLKISDLNEEIKKNNDKNSFLKIIKKENDELVFSNLISHFLNINQDLFKSFVEKVLEIRSEGNFVLWREFKNIDILIKDKMNLIIIENKIKSDINSKDKKSEVATSQLSKYYENTQSDNRFDGLNKHYYIFVPNYNPIDKSKLKFGDKYKIVYYDKILKFFEDNLNVYSKYDYFNEFKLGLEKHAREYDNELEEKMKILFVNKIDNLKK</sequence>
<name>A0ABS6DRC4_9MOLU</name>
<dbReference type="EMBL" id="JAHMHK010000001">
    <property type="protein sequence ID" value="MBU4693471.1"/>
    <property type="molecule type" value="Genomic_DNA"/>
</dbReference>
<protein>
    <submittedName>
        <fullName evidence="1">PD-(D/E)XK nuclease family protein</fullName>
    </submittedName>
</protein>